<dbReference type="GO" id="GO:0015658">
    <property type="term" value="F:branched-chain amino acid transmembrane transporter activity"/>
    <property type="evidence" value="ECO:0007669"/>
    <property type="project" value="InterPro"/>
</dbReference>
<accession>A0A1K2H913</accession>
<dbReference type="CDD" id="cd06581">
    <property type="entry name" value="TM_PBP1_LivM_like"/>
    <property type="match status" value="1"/>
</dbReference>
<dbReference type="EMBL" id="FPKR01000003">
    <property type="protein sequence ID" value="SFZ73280.1"/>
    <property type="molecule type" value="Genomic_DNA"/>
</dbReference>
<evidence type="ECO:0000256" key="5">
    <source>
        <dbReference type="ARBA" id="ARBA00023136"/>
    </source>
</evidence>
<dbReference type="RefSeq" id="WP_175545547.1">
    <property type="nucleotide sequence ID" value="NZ_FPKR01000003.1"/>
</dbReference>
<dbReference type="PANTHER" id="PTHR30482:SF17">
    <property type="entry name" value="ABC TRANSPORTER ATP-BINDING PROTEIN"/>
    <property type="match status" value="1"/>
</dbReference>
<sequence>MQAHDLNQTSLNVVRMADSRPNYLPWGMALAVCAAAPFFIYPVFAMELMCFALFACAFNLLLGFGGLLSFGHACFFGGAAYLSGHALKVWGLTPELGILFATAGAAVLGLLIGLVAIRRQGIYFAMVTLALAQIVFFACLQLPMTGGEDGLQGIPKGRLLGLIDLSATVSIGGQQLPLALYFFVLAITFGGYWLIWRTVNSPFGVALKAIRENEARALSLGYRVDRYKLAAFVMSAALAGLAGATKALVVGLASLTDVSWHMSGEVVLMTLLGGMGTLLGPVVGAVTVVSLHHELSSLGSWVTVTIGSIFVLCVLAFRRGIVGEIAHRLKKTF</sequence>
<keyword evidence="3 6" id="KW-0812">Transmembrane</keyword>
<proteinExistence type="predicted"/>
<comment type="subcellular location">
    <subcellularLocation>
        <location evidence="1">Cell membrane</location>
        <topology evidence="1">Multi-pass membrane protein</topology>
    </subcellularLocation>
</comment>
<protein>
    <submittedName>
        <fullName evidence="7">Amino acid/amide ABC transporter membrane protein 2, HAAT family (TC 3.A.1.4.-)</fullName>
    </submittedName>
</protein>
<evidence type="ECO:0000256" key="3">
    <source>
        <dbReference type="ARBA" id="ARBA00022692"/>
    </source>
</evidence>
<gene>
    <name evidence="7" type="ORF">SAMN02745887_00755</name>
</gene>
<feature type="transmembrane region" description="Helical" evidence="6">
    <location>
        <begin position="178"/>
        <end position="196"/>
    </location>
</feature>
<feature type="transmembrane region" description="Helical" evidence="6">
    <location>
        <begin position="23"/>
        <end position="44"/>
    </location>
</feature>
<evidence type="ECO:0000313" key="7">
    <source>
        <dbReference type="EMBL" id="SFZ73280.1"/>
    </source>
</evidence>
<feature type="transmembrane region" description="Helical" evidence="6">
    <location>
        <begin position="266"/>
        <end position="291"/>
    </location>
</feature>
<dbReference type="AlphaFoldDB" id="A0A1K2H913"/>
<keyword evidence="2" id="KW-1003">Cell membrane</keyword>
<reference evidence="7 8" key="1">
    <citation type="submission" date="2016-11" db="EMBL/GenBank/DDBJ databases">
        <authorList>
            <person name="Jaros S."/>
            <person name="Januszkiewicz K."/>
            <person name="Wedrychowicz H."/>
        </authorList>
    </citation>
    <scope>NUCLEOTIDE SEQUENCE [LARGE SCALE GENOMIC DNA]</scope>
    <source>
        <strain evidence="7 8">DSM 18899</strain>
    </source>
</reference>
<dbReference type="STRING" id="1121279.SAMN02745887_00755"/>
<keyword evidence="5 6" id="KW-0472">Membrane</keyword>
<dbReference type="InterPro" id="IPR043428">
    <property type="entry name" value="LivM-like"/>
</dbReference>
<feature type="transmembrane region" description="Helical" evidence="6">
    <location>
        <begin position="122"/>
        <end position="143"/>
    </location>
</feature>
<feature type="transmembrane region" description="Helical" evidence="6">
    <location>
        <begin position="298"/>
        <end position="317"/>
    </location>
</feature>
<dbReference type="Proteomes" id="UP000186513">
    <property type="component" value="Unassembled WGS sequence"/>
</dbReference>
<feature type="transmembrane region" description="Helical" evidence="6">
    <location>
        <begin position="229"/>
        <end position="254"/>
    </location>
</feature>
<keyword evidence="8" id="KW-1185">Reference proteome</keyword>
<evidence type="ECO:0000256" key="1">
    <source>
        <dbReference type="ARBA" id="ARBA00004651"/>
    </source>
</evidence>
<dbReference type="GO" id="GO:0005886">
    <property type="term" value="C:plasma membrane"/>
    <property type="evidence" value="ECO:0007669"/>
    <property type="project" value="UniProtKB-SubCell"/>
</dbReference>
<feature type="transmembrane region" description="Helical" evidence="6">
    <location>
        <begin position="51"/>
        <end position="84"/>
    </location>
</feature>
<evidence type="ECO:0000313" key="8">
    <source>
        <dbReference type="Proteomes" id="UP000186513"/>
    </source>
</evidence>
<evidence type="ECO:0000256" key="2">
    <source>
        <dbReference type="ARBA" id="ARBA00022475"/>
    </source>
</evidence>
<dbReference type="PANTHER" id="PTHR30482">
    <property type="entry name" value="HIGH-AFFINITY BRANCHED-CHAIN AMINO ACID TRANSPORT SYSTEM PERMEASE"/>
    <property type="match status" value="1"/>
</dbReference>
<organism evidence="7 8">
    <name type="scientific">Chitinimonas taiwanensis DSM 18899</name>
    <dbReference type="NCBI Taxonomy" id="1121279"/>
    <lineage>
        <taxon>Bacteria</taxon>
        <taxon>Pseudomonadati</taxon>
        <taxon>Pseudomonadota</taxon>
        <taxon>Betaproteobacteria</taxon>
        <taxon>Neisseriales</taxon>
        <taxon>Chitinibacteraceae</taxon>
        <taxon>Chitinimonas</taxon>
    </lineage>
</organism>
<name>A0A1K2H913_9NEIS</name>
<dbReference type="Pfam" id="PF02653">
    <property type="entry name" value="BPD_transp_2"/>
    <property type="match status" value="1"/>
</dbReference>
<feature type="transmembrane region" description="Helical" evidence="6">
    <location>
        <begin position="96"/>
        <end position="115"/>
    </location>
</feature>
<keyword evidence="4 6" id="KW-1133">Transmembrane helix</keyword>
<evidence type="ECO:0000256" key="6">
    <source>
        <dbReference type="SAM" id="Phobius"/>
    </source>
</evidence>
<dbReference type="InterPro" id="IPR001851">
    <property type="entry name" value="ABC_transp_permease"/>
</dbReference>
<evidence type="ECO:0000256" key="4">
    <source>
        <dbReference type="ARBA" id="ARBA00022989"/>
    </source>
</evidence>